<evidence type="ECO:0000256" key="1">
    <source>
        <dbReference type="ARBA" id="ARBA00007734"/>
    </source>
</evidence>
<proteinExistence type="inferred from homology"/>
<dbReference type="SMART" id="SM00257">
    <property type="entry name" value="LysM"/>
    <property type="match status" value="3"/>
</dbReference>
<dbReference type="CDD" id="cd16894">
    <property type="entry name" value="MltD-like"/>
    <property type="match status" value="1"/>
</dbReference>
<dbReference type="PROSITE" id="PS51782">
    <property type="entry name" value="LYSM"/>
    <property type="match status" value="3"/>
</dbReference>
<organism evidence="4 5">
    <name type="scientific">Psychrosphaera algicola</name>
    <dbReference type="NCBI Taxonomy" id="3023714"/>
    <lineage>
        <taxon>Bacteria</taxon>
        <taxon>Pseudomonadati</taxon>
        <taxon>Pseudomonadota</taxon>
        <taxon>Gammaproteobacteria</taxon>
        <taxon>Alteromonadales</taxon>
        <taxon>Pseudoalteromonadaceae</taxon>
        <taxon>Psychrosphaera</taxon>
    </lineage>
</organism>
<comment type="caution">
    <text evidence="4">The sequence shown here is derived from an EMBL/GenBank/DDBJ whole genome shotgun (WGS) entry which is preliminary data.</text>
</comment>
<keyword evidence="5" id="KW-1185">Reference proteome</keyword>
<dbReference type="SUPFAM" id="SSF54106">
    <property type="entry name" value="LysM domain"/>
    <property type="match status" value="3"/>
</dbReference>
<dbReference type="Gene3D" id="3.10.350.10">
    <property type="entry name" value="LysM domain"/>
    <property type="match status" value="3"/>
</dbReference>
<dbReference type="PROSITE" id="PS00922">
    <property type="entry name" value="TRANSGLYCOSYLASE"/>
    <property type="match status" value="1"/>
</dbReference>
<dbReference type="CDD" id="cd00118">
    <property type="entry name" value="LysM"/>
    <property type="match status" value="3"/>
</dbReference>
<evidence type="ECO:0000256" key="2">
    <source>
        <dbReference type="SAM" id="SignalP"/>
    </source>
</evidence>
<dbReference type="RefSeq" id="WP_272179565.1">
    <property type="nucleotide sequence ID" value="NZ_JAQOMS010000002.1"/>
</dbReference>
<dbReference type="PANTHER" id="PTHR33734:SF22">
    <property type="entry name" value="MEMBRANE-BOUND LYTIC MUREIN TRANSGLYCOSYLASE D"/>
    <property type="match status" value="1"/>
</dbReference>
<dbReference type="PROSITE" id="PS51257">
    <property type="entry name" value="PROKAR_LIPOPROTEIN"/>
    <property type="match status" value="1"/>
</dbReference>
<dbReference type="InterPro" id="IPR000189">
    <property type="entry name" value="Transglyc_AS"/>
</dbReference>
<accession>A0ABT5F8B5</accession>
<dbReference type="Proteomes" id="UP001528411">
    <property type="component" value="Unassembled WGS sequence"/>
</dbReference>
<feature type="domain" description="LysM" evidence="3">
    <location>
        <begin position="352"/>
        <end position="395"/>
    </location>
</feature>
<evidence type="ECO:0000259" key="3">
    <source>
        <dbReference type="PROSITE" id="PS51782"/>
    </source>
</evidence>
<dbReference type="Pfam" id="PF01464">
    <property type="entry name" value="SLT"/>
    <property type="match status" value="1"/>
</dbReference>
<dbReference type="EMBL" id="JAQOMS010000002">
    <property type="protein sequence ID" value="MDC2887772.1"/>
    <property type="molecule type" value="Genomic_DNA"/>
</dbReference>
<dbReference type="InterPro" id="IPR023346">
    <property type="entry name" value="Lysozyme-like_dom_sf"/>
</dbReference>
<keyword evidence="2" id="KW-0732">Signal</keyword>
<reference evidence="4 5" key="1">
    <citation type="submission" date="2023-01" db="EMBL/GenBank/DDBJ databases">
        <title>Psychrosphaera sp. nov., isolated from marine algae.</title>
        <authorList>
            <person name="Bayburt H."/>
            <person name="Choi B.J."/>
            <person name="Kim J.M."/>
            <person name="Choi D.G."/>
            <person name="Jeon C.O."/>
        </authorList>
    </citation>
    <scope>NUCLEOTIDE SEQUENCE [LARGE SCALE GENOMIC DNA]</scope>
    <source>
        <strain evidence="4 5">G1-22</strain>
    </source>
</reference>
<dbReference type="SUPFAM" id="SSF53955">
    <property type="entry name" value="Lysozyme-like"/>
    <property type="match status" value="1"/>
</dbReference>
<dbReference type="PANTHER" id="PTHR33734">
    <property type="entry name" value="LYSM DOMAIN-CONTAINING GPI-ANCHORED PROTEIN 2"/>
    <property type="match status" value="1"/>
</dbReference>
<gene>
    <name evidence="4" type="ORF">PN838_01555</name>
</gene>
<comment type="similarity">
    <text evidence="1">Belongs to the transglycosylase Slt family.</text>
</comment>
<feature type="chain" id="PRO_5045250080" evidence="2">
    <location>
        <begin position="20"/>
        <end position="539"/>
    </location>
</feature>
<feature type="signal peptide" evidence="2">
    <location>
        <begin position="1"/>
        <end position="19"/>
    </location>
</feature>
<dbReference type="Gene3D" id="1.10.530.10">
    <property type="match status" value="1"/>
</dbReference>
<evidence type="ECO:0000313" key="4">
    <source>
        <dbReference type="EMBL" id="MDC2887772.1"/>
    </source>
</evidence>
<sequence>MNKTYLYCFSGLLSLSVLSGCNLTPAFNTDKEKNQYQAKNQTPELIASPEEVVDALTIAALQLEVGELAKELKTPEFEDVWDRISYQLSINVPQNRQVVTERNWYAKHPSYIKRVSARASPFLHFIVEEIEKREMPIELALLPIVESAFDPFAYSHGRASGLWQFIPGTGNRFKLKQSWWYDGRRDVIAATRAALDYLSFLHKTLDGDWLNAIAAYNSGEGRVLRAIKRNRQKHLPTDFWSLDLPKETSAYVPKLLALADLLKRNDEFNLAWTKISNQPAIAVVDAKSQIDLAKAAELAEMDLEDLHHLNPDYNQWATDPNGPHKFILPIEKANAFEVALANLPNNKRMSWSRYIVKSGDTLGGIAQKFNTSLDVLRDVNKIKGRLIRVNQALLIPTSSIALTDYTLTAENRLVKKQNTKQASNKLTYIVQSGDTFWDISREYDVSIRSLAKWNGMAPKDPIKPGQKLVIWKDTVTKHQSENAVMRAITYRVRNGDSLARIAKKFKVKIVDIAKWNQLDTDKYLRVGQALKLYVDVTRT</sequence>
<feature type="domain" description="LysM" evidence="3">
    <location>
        <begin position="488"/>
        <end position="532"/>
    </location>
</feature>
<protein>
    <submittedName>
        <fullName evidence="4">LysM peptidoglycan-binding domain-containing protein</fullName>
    </submittedName>
</protein>
<evidence type="ECO:0000313" key="5">
    <source>
        <dbReference type="Proteomes" id="UP001528411"/>
    </source>
</evidence>
<dbReference type="Pfam" id="PF01476">
    <property type="entry name" value="LysM"/>
    <property type="match status" value="3"/>
</dbReference>
<feature type="domain" description="LysM" evidence="3">
    <location>
        <begin position="426"/>
        <end position="470"/>
    </location>
</feature>
<dbReference type="InterPro" id="IPR036779">
    <property type="entry name" value="LysM_dom_sf"/>
</dbReference>
<dbReference type="InterPro" id="IPR008258">
    <property type="entry name" value="Transglycosylase_SLT_dom_1"/>
</dbReference>
<dbReference type="InterPro" id="IPR018392">
    <property type="entry name" value="LysM"/>
</dbReference>
<name>A0ABT5F8B5_9GAMM</name>